<dbReference type="EMBL" id="JAFNEN010000276">
    <property type="protein sequence ID" value="KAG8187221.1"/>
    <property type="molecule type" value="Genomic_DNA"/>
</dbReference>
<proteinExistence type="predicted"/>
<sequence length="86" mass="10254">MKTTKYAVIAGFALDAALLGGGYYCYHQMRNSPDFRYKIYHQDERFLDVYYRANEKYGDGKARQMDYKLWNIEKIESFEIIDKFGL</sequence>
<evidence type="ECO:0000313" key="2">
    <source>
        <dbReference type="EMBL" id="KAG8187221.1"/>
    </source>
</evidence>
<evidence type="ECO:0000256" key="1">
    <source>
        <dbReference type="SAM" id="Phobius"/>
    </source>
</evidence>
<keyword evidence="1" id="KW-1133">Transmembrane helix</keyword>
<keyword evidence="1" id="KW-0812">Transmembrane</keyword>
<evidence type="ECO:0000313" key="3">
    <source>
        <dbReference type="Proteomes" id="UP000827092"/>
    </source>
</evidence>
<dbReference type="Proteomes" id="UP000827092">
    <property type="component" value="Unassembled WGS sequence"/>
</dbReference>
<dbReference type="AlphaFoldDB" id="A0AAV6USB1"/>
<accession>A0AAV6USB1</accession>
<comment type="caution">
    <text evidence="2">The sequence shown here is derived from an EMBL/GenBank/DDBJ whole genome shotgun (WGS) entry which is preliminary data.</text>
</comment>
<organism evidence="2 3">
    <name type="scientific">Oedothorax gibbosus</name>
    <dbReference type="NCBI Taxonomy" id="931172"/>
    <lineage>
        <taxon>Eukaryota</taxon>
        <taxon>Metazoa</taxon>
        <taxon>Ecdysozoa</taxon>
        <taxon>Arthropoda</taxon>
        <taxon>Chelicerata</taxon>
        <taxon>Arachnida</taxon>
        <taxon>Araneae</taxon>
        <taxon>Araneomorphae</taxon>
        <taxon>Entelegynae</taxon>
        <taxon>Araneoidea</taxon>
        <taxon>Linyphiidae</taxon>
        <taxon>Erigoninae</taxon>
        <taxon>Oedothorax</taxon>
    </lineage>
</organism>
<keyword evidence="1" id="KW-0472">Membrane</keyword>
<name>A0AAV6USB1_9ARAC</name>
<feature type="transmembrane region" description="Helical" evidence="1">
    <location>
        <begin position="6"/>
        <end position="26"/>
    </location>
</feature>
<reference evidence="2 3" key="1">
    <citation type="journal article" date="2022" name="Nat. Ecol. Evol.">
        <title>A masculinizing supergene underlies an exaggerated male reproductive morph in a spider.</title>
        <authorList>
            <person name="Hendrickx F."/>
            <person name="De Corte Z."/>
            <person name="Sonet G."/>
            <person name="Van Belleghem S.M."/>
            <person name="Kostlbacher S."/>
            <person name="Vangestel C."/>
        </authorList>
    </citation>
    <scope>NUCLEOTIDE SEQUENCE [LARGE SCALE GENOMIC DNA]</scope>
    <source>
        <strain evidence="2">W744_W776</strain>
    </source>
</reference>
<keyword evidence="3" id="KW-1185">Reference proteome</keyword>
<protein>
    <submittedName>
        <fullName evidence="2">Uncharacterized protein</fullName>
    </submittedName>
</protein>
<gene>
    <name evidence="2" type="ORF">JTE90_020652</name>
</gene>